<dbReference type="STRING" id="670482.SAMN04488542_10567"/>
<organism evidence="1 2">
    <name type="scientific">Fontibacillus panacisegetis</name>
    <dbReference type="NCBI Taxonomy" id="670482"/>
    <lineage>
        <taxon>Bacteria</taxon>
        <taxon>Bacillati</taxon>
        <taxon>Bacillota</taxon>
        <taxon>Bacilli</taxon>
        <taxon>Bacillales</taxon>
        <taxon>Paenibacillaceae</taxon>
        <taxon>Fontibacillus</taxon>
    </lineage>
</organism>
<dbReference type="EMBL" id="FNBG01000005">
    <property type="protein sequence ID" value="SDF04973.1"/>
    <property type="molecule type" value="Genomic_DNA"/>
</dbReference>
<protein>
    <submittedName>
        <fullName evidence="1">Uncharacterized protein</fullName>
    </submittedName>
</protein>
<dbReference type="AlphaFoldDB" id="A0A1G7HXA0"/>
<keyword evidence="2" id="KW-1185">Reference proteome</keyword>
<dbReference type="Proteomes" id="UP000198972">
    <property type="component" value="Unassembled WGS sequence"/>
</dbReference>
<reference evidence="1 2" key="1">
    <citation type="submission" date="2016-10" db="EMBL/GenBank/DDBJ databases">
        <authorList>
            <person name="de Groot N.N."/>
        </authorList>
    </citation>
    <scope>NUCLEOTIDE SEQUENCE [LARGE SCALE GENOMIC DNA]</scope>
    <source>
        <strain evidence="1 2">DSM 28129</strain>
    </source>
</reference>
<dbReference type="OrthoDB" id="2679353at2"/>
<sequence>MSKLREVIAPMLAESGEKTFEDYMIPFSNSGEIYESYFSTILETALQTKHGQDDAYEILAPIASELLRFTKDDQPEIYRLLLLDIKKAHDRLLACQERKEVVIDLNLDSDEVAQSKFKSINNDLDNGWILEVYEDRFEESGRVRAVLLRVVKFQGDAHERN</sequence>
<name>A0A1G7HXA0_9BACL</name>
<accession>A0A1G7HXA0</accession>
<gene>
    <name evidence="1" type="ORF">SAMN04488542_10567</name>
</gene>
<evidence type="ECO:0000313" key="1">
    <source>
        <dbReference type="EMBL" id="SDF04973.1"/>
    </source>
</evidence>
<evidence type="ECO:0000313" key="2">
    <source>
        <dbReference type="Proteomes" id="UP000198972"/>
    </source>
</evidence>
<dbReference type="RefSeq" id="WP_091227711.1">
    <property type="nucleotide sequence ID" value="NZ_FNBG01000005.1"/>
</dbReference>
<proteinExistence type="predicted"/>